<evidence type="ECO:0000256" key="5">
    <source>
        <dbReference type="ARBA" id="ARBA00022912"/>
    </source>
</evidence>
<evidence type="ECO:0000256" key="2">
    <source>
        <dbReference type="ARBA" id="ARBA00011063"/>
    </source>
</evidence>
<keyword evidence="4" id="KW-0378">Hydrolase</keyword>
<dbReference type="InterPro" id="IPR036196">
    <property type="entry name" value="Ptyr_pPase_sf"/>
</dbReference>
<evidence type="ECO:0000256" key="4">
    <source>
        <dbReference type="ARBA" id="ARBA00022801"/>
    </source>
</evidence>
<dbReference type="FunFam" id="3.40.50.2300:FF:000105">
    <property type="entry name" value="Low molecular weight phosphotyrosine protein"/>
    <property type="match status" value="1"/>
</dbReference>
<dbReference type="PRINTS" id="PR00719">
    <property type="entry name" value="LMWPTPASE"/>
</dbReference>
<name>A0A4P9ZQI0_9FUNG</name>
<evidence type="ECO:0000256" key="6">
    <source>
        <dbReference type="ARBA" id="ARBA00051722"/>
    </source>
</evidence>
<dbReference type="SMART" id="SM00226">
    <property type="entry name" value="LMWPc"/>
    <property type="match status" value="1"/>
</dbReference>
<dbReference type="EMBL" id="ML002997">
    <property type="protein sequence ID" value="RKP34991.1"/>
    <property type="molecule type" value="Genomic_DNA"/>
</dbReference>
<dbReference type="GO" id="GO:0005737">
    <property type="term" value="C:cytoplasm"/>
    <property type="evidence" value="ECO:0007669"/>
    <property type="project" value="UniProtKB-SubCell"/>
</dbReference>
<dbReference type="Pfam" id="PF01451">
    <property type="entry name" value="LMWPc"/>
    <property type="match status" value="1"/>
</dbReference>
<comment type="catalytic activity">
    <reaction evidence="6">
        <text>O-phospho-L-tyrosyl-[protein] + H2O = L-tyrosyl-[protein] + phosphate</text>
        <dbReference type="Rhea" id="RHEA:10684"/>
        <dbReference type="Rhea" id="RHEA-COMP:10136"/>
        <dbReference type="Rhea" id="RHEA-COMP:20101"/>
        <dbReference type="ChEBI" id="CHEBI:15377"/>
        <dbReference type="ChEBI" id="CHEBI:43474"/>
        <dbReference type="ChEBI" id="CHEBI:46858"/>
        <dbReference type="ChEBI" id="CHEBI:61978"/>
        <dbReference type="EC" id="3.1.3.48"/>
    </reaction>
</comment>
<evidence type="ECO:0000256" key="1">
    <source>
        <dbReference type="ARBA" id="ARBA00004496"/>
    </source>
</evidence>
<dbReference type="CDD" id="cd16343">
    <property type="entry name" value="LMWPTP"/>
    <property type="match status" value="1"/>
</dbReference>
<dbReference type="STRING" id="215637.A0A4P9ZQI0"/>
<comment type="subcellular location">
    <subcellularLocation>
        <location evidence="1">Cytoplasm</location>
    </subcellularLocation>
</comment>
<accession>A0A4P9ZQI0</accession>
<feature type="active site" description="Proton donor" evidence="7">
    <location>
        <position position="124"/>
    </location>
</feature>
<gene>
    <name evidence="9" type="ORF">BJ085DRAFT_43422</name>
</gene>
<evidence type="ECO:0000256" key="7">
    <source>
        <dbReference type="PIRSR" id="PIRSR617867-1"/>
    </source>
</evidence>
<keyword evidence="10" id="KW-1185">Reference proteome</keyword>
<dbReference type="PANTHER" id="PTHR11717:SF7">
    <property type="entry name" value="LOW MOLECULAR WEIGHT PHOSPHOTYROSINE PROTEIN PHOSPHATASE"/>
    <property type="match status" value="1"/>
</dbReference>
<evidence type="ECO:0000259" key="8">
    <source>
        <dbReference type="SMART" id="SM00226"/>
    </source>
</evidence>
<evidence type="ECO:0000313" key="10">
    <source>
        <dbReference type="Proteomes" id="UP000268162"/>
    </source>
</evidence>
<dbReference type="InterPro" id="IPR050438">
    <property type="entry name" value="LMW_PTPase"/>
</dbReference>
<dbReference type="Gene3D" id="3.40.50.2300">
    <property type="match status" value="1"/>
</dbReference>
<evidence type="ECO:0000256" key="3">
    <source>
        <dbReference type="ARBA" id="ARBA00022490"/>
    </source>
</evidence>
<dbReference type="InterPro" id="IPR017867">
    <property type="entry name" value="Tyr_phospatase_low_mol_wt"/>
</dbReference>
<protein>
    <submittedName>
        <fullName evidence="9">Phosphotyrosine protein phosphatase I superfamily</fullName>
    </submittedName>
</protein>
<dbReference type="InterPro" id="IPR023485">
    <property type="entry name" value="Ptyr_pPase"/>
</dbReference>
<evidence type="ECO:0000313" key="9">
    <source>
        <dbReference type="EMBL" id="RKP34991.1"/>
    </source>
</evidence>
<dbReference type="GO" id="GO:0004726">
    <property type="term" value="F:non-membrane spanning protein tyrosine phosphatase activity"/>
    <property type="evidence" value="ECO:0007669"/>
    <property type="project" value="InterPro"/>
</dbReference>
<proteinExistence type="inferred from homology"/>
<comment type="similarity">
    <text evidence="2">Belongs to the low molecular weight phosphotyrosine protein phosphatase family.</text>
</comment>
<keyword evidence="3" id="KW-0963">Cytoplasm</keyword>
<feature type="active site" description="Nucleophile" evidence="7">
    <location>
        <position position="9"/>
    </location>
</feature>
<keyword evidence="5" id="KW-0904">Protein phosphatase</keyword>
<feature type="domain" description="Phosphotyrosine protein phosphatase I" evidence="8">
    <location>
        <begin position="3"/>
        <end position="150"/>
    </location>
</feature>
<dbReference type="AlphaFoldDB" id="A0A4P9ZQI0"/>
<organism evidence="9 10">
    <name type="scientific">Dimargaris cristalligena</name>
    <dbReference type="NCBI Taxonomy" id="215637"/>
    <lineage>
        <taxon>Eukaryota</taxon>
        <taxon>Fungi</taxon>
        <taxon>Fungi incertae sedis</taxon>
        <taxon>Zoopagomycota</taxon>
        <taxon>Kickxellomycotina</taxon>
        <taxon>Dimargaritomycetes</taxon>
        <taxon>Dimargaritales</taxon>
        <taxon>Dimargaritaceae</taxon>
        <taxon>Dimargaris</taxon>
    </lineage>
</organism>
<sequence>MTTGVLFVCLGNICRSPMAEAVFAHTVDSKGMSDQFNIDSAGTAAYHTGEVPDQRSTDTCVKHGVKVKHLARQVTKADFHDFDYILCMDQSNLQDLTKMQPKNSKAQVHMFGEFDPQGEKIIADPYYGKVKAFEHNFAQVSRCSEGFLQHLGLGNA</sequence>
<feature type="active site" evidence="7">
    <location>
        <position position="15"/>
    </location>
</feature>
<dbReference type="InterPro" id="IPR002115">
    <property type="entry name" value="Tyr_Pase_low_mol_wt_mml"/>
</dbReference>
<dbReference type="SUPFAM" id="SSF52788">
    <property type="entry name" value="Phosphotyrosine protein phosphatases I"/>
    <property type="match status" value="1"/>
</dbReference>
<reference evidence="10" key="1">
    <citation type="journal article" date="2018" name="Nat. Microbiol.">
        <title>Leveraging single-cell genomics to expand the fungal tree of life.</title>
        <authorList>
            <person name="Ahrendt S.R."/>
            <person name="Quandt C.A."/>
            <person name="Ciobanu D."/>
            <person name="Clum A."/>
            <person name="Salamov A."/>
            <person name="Andreopoulos B."/>
            <person name="Cheng J.F."/>
            <person name="Woyke T."/>
            <person name="Pelin A."/>
            <person name="Henrissat B."/>
            <person name="Reynolds N.K."/>
            <person name="Benny G.L."/>
            <person name="Smith M.E."/>
            <person name="James T.Y."/>
            <person name="Grigoriev I.V."/>
        </authorList>
    </citation>
    <scope>NUCLEOTIDE SEQUENCE [LARGE SCALE GENOMIC DNA]</scope>
    <source>
        <strain evidence="10">RSA 468</strain>
    </source>
</reference>
<dbReference type="PRINTS" id="PR00720">
    <property type="entry name" value="MAMMALPTPASE"/>
</dbReference>
<dbReference type="GO" id="GO:0003993">
    <property type="term" value="F:acid phosphatase activity"/>
    <property type="evidence" value="ECO:0007669"/>
    <property type="project" value="InterPro"/>
</dbReference>
<dbReference type="Proteomes" id="UP000268162">
    <property type="component" value="Unassembled WGS sequence"/>
</dbReference>
<dbReference type="PANTHER" id="PTHR11717">
    <property type="entry name" value="LOW MOLECULAR WEIGHT PROTEIN TYROSINE PHOSPHATASE"/>
    <property type="match status" value="1"/>
</dbReference>